<reference evidence="3 4" key="1">
    <citation type="submission" date="2023-05" db="EMBL/GenBank/DDBJ databases">
        <authorList>
            <person name="Zhang X."/>
        </authorList>
    </citation>
    <scope>NUCLEOTIDE SEQUENCE [LARGE SCALE GENOMIC DNA]</scope>
    <source>
        <strain evidence="3 4">DM2B3-1</strain>
    </source>
</reference>
<dbReference type="Pfam" id="PF01569">
    <property type="entry name" value="PAP2"/>
    <property type="match status" value="1"/>
</dbReference>
<keyword evidence="1" id="KW-1133">Transmembrane helix</keyword>
<feature type="transmembrane region" description="Helical" evidence="1">
    <location>
        <begin position="75"/>
        <end position="93"/>
    </location>
</feature>
<feature type="transmembrane region" description="Helical" evidence="1">
    <location>
        <begin position="153"/>
        <end position="173"/>
    </location>
</feature>
<evidence type="ECO:0000313" key="4">
    <source>
        <dbReference type="Proteomes" id="UP001228581"/>
    </source>
</evidence>
<proteinExistence type="predicted"/>
<dbReference type="PANTHER" id="PTHR14969:SF13">
    <property type="entry name" value="AT30094P"/>
    <property type="match status" value="1"/>
</dbReference>
<dbReference type="PANTHER" id="PTHR14969">
    <property type="entry name" value="SPHINGOSINE-1-PHOSPHATE PHOSPHOHYDROLASE"/>
    <property type="match status" value="1"/>
</dbReference>
<evidence type="ECO:0000313" key="3">
    <source>
        <dbReference type="EMBL" id="MDJ1497006.1"/>
    </source>
</evidence>
<name>A0ABT7CTK7_9BACT</name>
<evidence type="ECO:0000259" key="2">
    <source>
        <dbReference type="SMART" id="SM00014"/>
    </source>
</evidence>
<dbReference type="Gene3D" id="1.20.144.10">
    <property type="entry name" value="Phosphatidic acid phosphatase type 2/haloperoxidase"/>
    <property type="match status" value="1"/>
</dbReference>
<dbReference type="Proteomes" id="UP001228581">
    <property type="component" value="Unassembled WGS sequence"/>
</dbReference>
<dbReference type="SUPFAM" id="SSF48317">
    <property type="entry name" value="Acid phosphatase/Vanadium-dependent haloperoxidase"/>
    <property type="match status" value="1"/>
</dbReference>
<gene>
    <name evidence="3" type="ORF">QNI19_28980</name>
</gene>
<feature type="transmembrane region" description="Helical" evidence="1">
    <location>
        <begin position="179"/>
        <end position="196"/>
    </location>
</feature>
<keyword evidence="1" id="KW-0472">Membrane</keyword>
<organism evidence="3 4">
    <name type="scientific">Xanthocytophaga flava</name>
    <dbReference type="NCBI Taxonomy" id="3048013"/>
    <lineage>
        <taxon>Bacteria</taxon>
        <taxon>Pseudomonadati</taxon>
        <taxon>Bacteroidota</taxon>
        <taxon>Cytophagia</taxon>
        <taxon>Cytophagales</taxon>
        <taxon>Rhodocytophagaceae</taxon>
        <taxon>Xanthocytophaga</taxon>
    </lineage>
</organism>
<dbReference type="SMART" id="SM00014">
    <property type="entry name" value="acidPPc"/>
    <property type="match status" value="1"/>
</dbReference>
<comment type="caution">
    <text evidence="3">The sequence shown here is derived from an EMBL/GenBank/DDBJ whole genome shotgun (WGS) entry which is preliminary data.</text>
</comment>
<feature type="domain" description="Phosphatidic acid phosphatase type 2/haloperoxidase" evidence="2">
    <location>
        <begin position="78"/>
        <end position="194"/>
    </location>
</feature>
<feature type="transmembrane region" description="Helical" evidence="1">
    <location>
        <begin position="46"/>
        <end position="68"/>
    </location>
</feature>
<keyword evidence="1" id="KW-0812">Transmembrane</keyword>
<dbReference type="CDD" id="cd03395">
    <property type="entry name" value="PAP2_like_4"/>
    <property type="match status" value="1"/>
</dbReference>
<dbReference type="InterPro" id="IPR036938">
    <property type="entry name" value="PAP2/HPO_sf"/>
</dbReference>
<protein>
    <submittedName>
        <fullName evidence="3">Phosphatase PAP2 family protein</fullName>
    </submittedName>
</protein>
<sequence>MFAKLLKLLLYVLLNYHISLIEELKAWDTKLFLELNQYHAAWLDPIMYWITDSYFWIPLYLLLVFLIIRTYKVNGVWILVAAILAVGLADYVTSGMIKPYVGRLRPCHVVEIQKNVYVLRGCGGRFGFASSHASTTFALATSLFLFVRSRMSYFIWLFPWAGLVAYSRIYVGVHYPLDILVGACIGVLCGVFLWFIHGQISKRYVLPGTA</sequence>
<feature type="transmembrane region" description="Helical" evidence="1">
    <location>
        <begin position="126"/>
        <end position="146"/>
    </location>
</feature>
<dbReference type="EMBL" id="JASJOT010000027">
    <property type="protein sequence ID" value="MDJ1497006.1"/>
    <property type="molecule type" value="Genomic_DNA"/>
</dbReference>
<dbReference type="InterPro" id="IPR000326">
    <property type="entry name" value="PAP2/HPO"/>
</dbReference>
<evidence type="ECO:0000256" key="1">
    <source>
        <dbReference type="SAM" id="Phobius"/>
    </source>
</evidence>
<keyword evidence="4" id="KW-1185">Reference proteome</keyword>
<accession>A0ABT7CTK7</accession>